<dbReference type="Pfam" id="PF00010">
    <property type="entry name" value="HLH"/>
    <property type="match status" value="1"/>
</dbReference>
<dbReference type="GO" id="GO:0046983">
    <property type="term" value="F:protein dimerization activity"/>
    <property type="evidence" value="ECO:0007669"/>
    <property type="project" value="InterPro"/>
</dbReference>
<dbReference type="Gene3D" id="4.10.280.10">
    <property type="entry name" value="Helix-loop-helix DNA-binding domain"/>
    <property type="match status" value="1"/>
</dbReference>
<gene>
    <name evidence="3" type="ORF">O3P69_013949</name>
</gene>
<feature type="domain" description="BHLH" evidence="2">
    <location>
        <begin position="15"/>
        <end position="77"/>
    </location>
</feature>
<organism evidence="3 4">
    <name type="scientific">Scylla paramamosain</name>
    <name type="common">Mud crab</name>
    <dbReference type="NCBI Taxonomy" id="85552"/>
    <lineage>
        <taxon>Eukaryota</taxon>
        <taxon>Metazoa</taxon>
        <taxon>Ecdysozoa</taxon>
        <taxon>Arthropoda</taxon>
        <taxon>Crustacea</taxon>
        <taxon>Multicrustacea</taxon>
        <taxon>Malacostraca</taxon>
        <taxon>Eumalacostraca</taxon>
        <taxon>Eucarida</taxon>
        <taxon>Decapoda</taxon>
        <taxon>Pleocyemata</taxon>
        <taxon>Brachyura</taxon>
        <taxon>Eubrachyura</taxon>
        <taxon>Portunoidea</taxon>
        <taxon>Portunidae</taxon>
        <taxon>Portuninae</taxon>
        <taxon>Scylla</taxon>
    </lineage>
</organism>
<protein>
    <recommendedName>
        <fullName evidence="2">BHLH domain-containing protein</fullName>
    </recommendedName>
</protein>
<proteinExistence type="predicted"/>
<sequence>MKAQVCDSPVTNIPAIRSGKVSKSREEDFEISLYLDKLRHLLPASPSASPPTASRKHDKKLNRLEVIENVIQYISELQEVLQIDVHAREMDLLEYETSSITLAAPQAPNPQKVTSDQKKRGLFAIRRPITHTHHPWRCYREGRDGDRDEKNAIPPEARPARGRDRCTSPARPAPPSLSLGLARPPGDHPPGLPHWHRW</sequence>
<dbReference type="SUPFAM" id="SSF47459">
    <property type="entry name" value="HLH, helix-loop-helix DNA-binding domain"/>
    <property type="match status" value="1"/>
</dbReference>
<keyword evidence="4" id="KW-1185">Reference proteome</keyword>
<dbReference type="InterPro" id="IPR036638">
    <property type="entry name" value="HLH_DNA-bd_sf"/>
</dbReference>
<dbReference type="Proteomes" id="UP001487740">
    <property type="component" value="Unassembled WGS sequence"/>
</dbReference>
<dbReference type="EMBL" id="JARAKH010000047">
    <property type="protein sequence ID" value="KAK8377652.1"/>
    <property type="molecule type" value="Genomic_DNA"/>
</dbReference>
<evidence type="ECO:0000259" key="2">
    <source>
        <dbReference type="PROSITE" id="PS50888"/>
    </source>
</evidence>
<dbReference type="SMART" id="SM00353">
    <property type="entry name" value="HLH"/>
    <property type="match status" value="1"/>
</dbReference>
<comment type="caution">
    <text evidence="3">The sequence shown here is derived from an EMBL/GenBank/DDBJ whole genome shotgun (WGS) entry which is preliminary data.</text>
</comment>
<accession>A0AAW0SS98</accession>
<feature type="region of interest" description="Disordered" evidence="1">
    <location>
        <begin position="136"/>
        <end position="198"/>
    </location>
</feature>
<name>A0AAW0SS98_SCYPA</name>
<evidence type="ECO:0000313" key="3">
    <source>
        <dbReference type="EMBL" id="KAK8377652.1"/>
    </source>
</evidence>
<evidence type="ECO:0000313" key="4">
    <source>
        <dbReference type="Proteomes" id="UP001487740"/>
    </source>
</evidence>
<evidence type="ECO:0000256" key="1">
    <source>
        <dbReference type="SAM" id="MobiDB-lite"/>
    </source>
</evidence>
<dbReference type="InterPro" id="IPR011598">
    <property type="entry name" value="bHLH_dom"/>
</dbReference>
<feature type="compositionally biased region" description="Basic and acidic residues" evidence="1">
    <location>
        <begin position="138"/>
        <end position="151"/>
    </location>
</feature>
<reference evidence="3 4" key="1">
    <citation type="submission" date="2023-03" db="EMBL/GenBank/DDBJ databases">
        <title>High-quality genome of Scylla paramamosain provides insights in environmental adaptation.</title>
        <authorList>
            <person name="Zhang L."/>
        </authorList>
    </citation>
    <scope>NUCLEOTIDE SEQUENCE [LARGE SCALE GENOMIC DNA]</scope>
    <source>
        <strain evidence="3">LZ_2023a</strain>
        <tissue evidence="3">Muscle</tissue>
    </source>
</reference>
<dbReference type="AlphaFoldDB" id="A0AAW0SS98"/>
<dbReference type="PROSITE" id="PS50888">
    <property type="entry name" value="BHLH"/>
    <property type="match status" value="1"/>
</dbReference>